<dbReference type="AlphaFoldDB" id="A0ABD3T7B0"/>
<dbReference type="PANTHER" id="PTHR11091">
    <property type="entry name" value="OXIDOREDUCTASE-RELATED"/>
    <property type="match status" value="1"/>
</dbReference>
<gene>
    <name evidence="3" type="ORF">ACJMK2_024140</name>
</gene>
<dbReference type="Gene3D" id="1.10.1530.10">
    <property type="match status" value="1"/>
</dbReference>
<evidence type="ECO:0000313" key="4">
    <source>
        <dbReference type="Proteomes" id="UP001634394"/>
    </source>
</evidence>
<protein>
    <recommendedName>
        <fullName evidence="5">Malate dehydrogenase</fullName>
    </recommendedName>
</protein>
<dbReference type="InterPro" id="IPR043143">
    <property type="entry name" value="Mal/L-sulf/L-lact_DH-like_NADP"/>
</dbReference>
<name>A0ABD3T7B0_SINWO</name>
<dbReference type="Proteomes" id="UP001634394">
    <property type="component" value="Unassembled WGS sequence"/>
</dbReference>
<evidence type="ECO:0008006" key="5">
    <source>
        <dbReference type="Google" id="ProtNLM"/>
    </source>
</evidence>
<accession>A0ABD3T7B0</accession>
<dbReference type="GO" id="GO:0016491">
    <property type="term" value="F:oxidoreductase activity"/>
    <property type="evidence" value="ECO:0007669"/>
    <property type="project" value="UniProtKB-KW"/>
</dbReference>
<dbReference type="Pfam" id="PF02615">
    <property type="entry name" value="Ldh_2"/>
    <property type="match status" value="1"/>
</dbReference>
<reference evidence="3 4" key="1">
    <citation type="submission" date="2024-11" db="EMBL/GenBank/DDBJ databases">
        <title>Chromosome-level genome assembly of the freshwater bivalve Anodonta woodiana.</title>
        <authorList>
            <person name="Chen X."/>
        </authorList>
    </citation>
    <scope>NUCLEOTIDE SEQUENCE [LARGE SCALE GENOMIC DNA]</scope>
    <source>
        <strain evidence="3">MN2024</strain>
        <tissue evidence="3">Gills</tissue>
    </source>
</reference>
<proteinExistence type="inferred from homology"/>
<sequence>MTDDGSKIVPLAEVYAFVVRCMGVVGINEDDAGALADLLVSADYRGHYSHGLNRLYIYIQDVKSGTTASNAKPEIVKETIATALVDGNNVLGPIVGRFCIDLAIKKAKDAGIGWVSARNSNHFGIAGWYGLRAVDSGMIGMAFTNASPLLVPTRATKAVFGTNPICVAAPAKDGDSFVLDMATTVVAYGKVEMAHRKGEMIPPGWGMDASGKETQDPGECQCLFPLGGTERTSGYKGYGLSMMVELFCGILSGSHYGSNNRIWKDAQEKADLGQCYVAIDPAAFEPGFADRLSDLMNMCRTLEPAEGETEVLVAGDPERQHMAKCDKQGGILYHPNVIKYAVRHQPNCPQLNHYLTFIFMWNHVLHQAGVILKT</sequence>
<keyword evidence="4" id="KW-1185">Reference proteome</keyword>
<organism evidence="3 4">
    <name type="scientific">Sinanodonta woodiana</name>
    <name type="common">Chinese pond mussel</name>
    <name type="synonym">Anodonta woodiana</name>
    <dbReference type="NCBI Taxonomy" id="1069815"/>
    <lineage>
        <taxon>Eukaryota</taxon>
        <taxon>Metazoa</taxon>
        <taxon>Spiralia</taxon>
        <taxon>Lophotrochozoa</taxon>
        <taxon>Mollusca</taxon>
        <taxon>Bivalvia</taxon>
        <taxon>Autobranchia</taxon>
        <taxon>Heteroconchia</taxon>
        <taxon>Palaeoheterodonta</taxon>
        <taxon>Unionida</taxon>
        <taxon>Unionoidea</taxon>
        <taxon>Unionidae</taxon>
        <taxon>Unioninae</taxon>
        <taxon>Sinanodonta</taxon>
    </lineage>
</organism>
<evidence type="ECO:0000256" key="1">
    <source>
        <dbReference type="ARBA" id="ARBA00006056"/>
    </source>
</evidence>
<comment type="similarity">
    <text evidence="1">Belongs to the LDH2/MDH2 oxidoreductase family.</text>
</comment>
<dbReference type="InterPro" id="IPR043144">
    <property type="entry name" value="Mal/L-sulf/L-lact_DH-like_ah"/>
</dbReference>
<comment type="caution">
    <text evidence="3">The sequence shown here is derived from an EMBL/GenBank/DDBJ whole genome shotgun (WGS) entry which is preliminary data.</text>
</comment>
<keyword evidence="2" id="KW-0560">Oxidoreductase</keyword>
<dbReference type="EMBL" id="JBJQND010000019">
    <property type="protein sequence ID" value="KAL3832501.1"/>
    <property type="molecule type" value="Genomic_DNA"/>
</dbReference>
<dbReference type="PANTHER" id="PTHR11091:SF0">
    <property type="entry name" value="MALATE DEHYDROGENASE"/>
    <property type="match status" value="1"/>
</dbReference>
<dbReference type="InterPro" id="IPR003767">
    <property type="entry name" value="Malate/L-lactate_DH-like"/>
</dbReference>
<dbReference type="SUPFAM" id="SSF89733">
    <property type="entry name" value="L-sulfolactate dehydrogenase-like"/>
    <property type="match status" value="1"/>
</dbReference>
<dbReference type="InterPro" id="IPR036111">
    <property type="entry name" value="Mal/L-sulfo/L-lacto_DH-like_sf"/>
</dbReference>
<dbReference type="Gene3D" id="3.30.1370.60">
    <property type="entry name" value="Hypothetical oxidoreductase yiak, domain 2"/>
    <property type="match status" value="1"/>
</dbReference>
<evidence type="ECO:0000256" key="2">
    <source>
        <dbReference type="ARBA" id="ARBA00023002"/>
    </source>
</evidence>
<evidence type="ECO:0000313" key="3">
    <source>
        <dbReference type="EMBL" id="KAL3832501.1"/>
    </source>
</evidence>